<name>A0A6A6IFU4_9PLEO</name>
<dbReference type="Proteomes" id="UP000800094">
    <property type="component" value="Unassembled WGS sequence"/>
</dbReference>
<sequence length="196" mass="22292">SSSAAPEEPTPIGQLYTAQWKDADIPASQRKCVSKSTYKAGIYKLGEMYPALKTWAPQLKVFYHKQHYEGTWEGVDHHGTDRELLKMDYEELPFGVREWITRNPKQRHYSVQDEVVFFAPGAIYPVLPLWVEEPEGETIGECEAGVFEDLENYSPTTKDGVVLGKVSHEAKGKHEVEFTVEAFQIKQTAGDQKRDE</sequence>
<gene>
    <name evidence="1" type="ORF">BU26DRAFT_387594</name>
</gene>
<keyword evidence="2" id="KW-1185">Reference proteome</keyword>
<dbReference type="RefSeq" id="XP_033683404.1">
    <property type="nucleotide sequence ID" value="XM_033822667.1"/>
</dbReference>
<dbReference type="OrthoDB" id="4359806at2759"/>
<reference evidence="1" key="1">
    <citation type="journal article" date="2020" name="Stud. Mycol.">
        <title>101 Dothideomycetes genomes: a test case for predicting lifestyles and emergence of pathogens.</title>
        <authorList>
            <person name="Haridas S."/>
            <person name="Albert R."/>
            <person name="Binder M."/>
            <person name="Bloem J."/>
            <person name="Labutti K."/>
            <person name="Salamov A."/>
            <person name="Andreopoulos B."/>
            <person name="Baker S."/>
            <person name="Barry K."/>
            <person name="Bills G."/>
            <person name="Bluhm B."/>
            <person name="Cannon C."/>
            <person name="Castanera R."/>
            <person name="Culley D."/>
            <person name="Daum C."/>
            <person name="Ezra D."/>
            <person name="Gonzalez J."/>
            <person name="Henrissat B."/>
            <person name="Kuo A."/>
            <person name="Liang C."/>
            <person name="Lipzen A."/>
            <person name="Lutzoni F."/>
            <person name="Magnuson J."/>
            <person name="Mondo S."/>
            <person name="Nolan M."/>
            <person name="Ohm R."/>
            <person name="Pangilinan J."/>
            <person name="Park H.-J."/>
            <person name="Ramirez L."/>
            <person name="Alfaro M."/>
            <person name="Sun H."/>
            <person name="Tritt A."/>
            <person name="Yoshinaga Y."/>
            <person name="Zwiers L.-H."/>
            <person name="Turgeon B."/>
            <person name="Goodwin S."/>
            <person name="Spatafora J."/>
            <person name="Crous P."/>
            <person name="Grigoriev I."/>
        </authorList>
    </citation>
    <scope>NUCLEOTIDE SEQUENCE</scope>
    <source>
        <strain evidence="1">CBS 122368</strain>
    </source>
</reference>
<dbReference type="EMBL" id="ML987196">
    <property type="protein sequence ID" value="KAF2248400.1"/>
    <property type="molecule type" value="Genomic_DNA"/>
</dbReference>
<proteinExistence type="predicted"/>
<evidence type="ECO:0000313" key="2">
    <source>
        <dbReference type="Proteomes" id="UP000800094"/>
    </source>
</evidence>
<dbReference type="GeneID" id="54575997"/>
<organism evidence="1 2">
    <name type="scientific">Trematosphaeria pertusa</name>
    <dbReference type="NCBI Taxonomy" id="390896"/>
    <lineage>
        <taxon>Eukaryota</taxon>
        <taxon>Fungi</taxon>
        <taxon>Dikarya</taxon>
        <taxon>Ascomycota</taxon>
        <taxon>Pezizomycotina</taxon>
        <taxon>Dothideomycetes</taxon>
        <taxon>Pleosporomycetidae</taxon>
        <taxon>Pleosporales</taxon>
        <taxon>Massarineae</taxon>
        <taxon>Trematosphaeriaceae</taxon>
        <taxon>Trematosphaeria</taxon>
    </lineage>
</organism>
<feature type="non-terminal residue" evidence="1">
    <location>
        <position position="1"/>
    </location>
</feature>
<protein>
    <submittedName>
        <fullName evidence="1">Uncharacterized protein</fullName>
    </submittedName>
</protein>
<dbReference type="AlphaFoldDB" id="A0A6A6IFU4"/>
<evidence type="ECO:0000313" key="1">
    <source>
        <dbReference type="EMBL" id="KAF2248400.1"/>
    </source>
</evidence>
<accession>A0A6A6IFU4</accession>
<feature type="non-terminal residue" evidence="1">
    <location>
        <position position="196"/>
    </location>
</feature>